<comment type="caution">
    <text evidence="1">The sequence shown here is derived from an EMBL/GenBank/DDBJ whole genome shotgun (WGS) entry which is preliminary data.</text>
</comment>
<reference evidence="1" key="1">
    <citation type="submission" date="2019-08" db="EMBL/GenBank/DDBJ databases">
        <authorList>
            <person name="Kucharzyk K."/>
            <person name="Murdoch R.W."/>
            <person name="Higgins S."/>
            <person name="Loffler F."/>
        </authorList>
    </citation>
    <scope>NUCLEOTIDE SEQUENCE</scope>
</reference>
<dbReference type="InterPro" id="IPR050155">
    <property type="entry name" value="HAD-like_hydrolase_sf"/>
</dbReference>
<dbReference type="Pfam" id="PF13419">
    <property type="entry name" value="HAD_2"/>
    <property type="match status" value="1"/>
</dbReference>
<gene>
    <name evidence="1" type="ORF">SDC9_156981</name>
</gene>
<accession>A0A645F8N9</accession>
<evidence type="ECO:0008006" key="2">
    <source>
        <dbReference type="Google" id="ProtNLM"/>
    </source>
</evidence>
<protein>
    <recommendedName>
        <fullName evidence="2">Phosphoglycolate phosphatase</fullName>
    </recommendedName>
</protein>
<proteinExistence type="predicted"/>
<dbReference type="GO" id="GO:0005829">
    <property type="term" value="C:cytosol"/>
    <property type="evidence" value="ECO:0007669"/>
    <property type="project" value="TreeGrafter"/>
</dbReference>
<dbReference type="InterPro" id="IPR023214">
    <property type="entry name" value="HAD_sf"/>
</dbReference>
<name>A0A645F8N9_9ZZZZ</name>
<dbReference type="Gene3D" id="3.40.50.1000">
    <property type="entry name" value="HAD superfamily/HAD-like"/>
    <property type="match status" value="1"/>
</dbReference>
<dbReference type="PANTHER" id="PTHR43434:SF20">
    <property type="entry name" value="5'-NUCLEOTIDASE"/>
    <property type="match status" value="1"/>
</dbReference>
<organism evidence="1">
    <name type="scientific">bioreactor metagenome</name>
    <dbReference type="NCBI Taxonomy" id="1076179"/>
    <lineage>
        <taxon>unclassified sequences</taxon>
        <taxon>metagenomes</taxon>
        <taxon>ecological metagenomes</taxon>
    </lineage>
</organism>
<dbReference type="GO" id="GO:0004713">
    <property type="term" value="F:protein tyrosine kinase activity"/>
    <property type="evidence" value="ECO:0007669"/>
    <property type="project" value="TreeGrafter"/>
</dbReference>
<dbReference type="SUPFAM" id="SSF56784">
    <property type="entry name" value="HAD-like"/>
    <property type="match status" value="1"/>
</dbReference>
<dbReference type="AlphaFoldDB" id="A0A645F8N9"/>
<dbReference type="EMBL" id="VSSQ01055820">
    <property type="protein sequence ID" value="MPN09689.1"/>
    <property type="molecule type" value="Genomic_DNA"/>
</dbReference>
<sequence>MFEVDIYPGMCELLDKLSDAGVVCAVASVKREEIVRKTLTHLGMANKFAAICGASGDINITTKGHIVSEAVTRTASKKEDCILVGDSDYDAVGAEEAGIDFCAVLWGFGFVTMQDLKGFTCRYVAQDMDALEKFLLK</sequence>
<evidence type="ECO:0000313" key="1">
    <source>
        <dbReference type="EMBL" id="MPN09689.1"/>
    </source>
</evidence>
<dbReference type="InterPro" id="IPR041492">
    <property type="entry name" value="HAD_2"/>
</dbReference>
<dbReference type="PANTHER" id="PTHR43434">
    <property type="entry name" value="PHOSPHOGLYCOLATE PHOSPHATASE"/>
    <property type="match status" value="1"/>
</dbReference>
<dbReference type="InterPro" id="IPR036412">
    <property type="entry name" value="HAD-like_sf"/>
</dbReference>